<dbReference type="FunFam" id="3.40.50.300:FF:000527">
    <property type="entry name" value="Tyrosine-protein kinase etk"/>
    <property type="match status" value="1"/>
</dbReference>
<dbReference type="Gene3D" id="3.40.50.300">
    <property type="entry name" value="P-loop containing nucleotide triphosphate hydrolases"/>
    <property type="match status" value="1"/>
</dbReference>
<evidence type="ECO:0000256" key="7">
    <source>
        <dbReference type="ARBA" id="ARBA00023137"/>
    </source>
</evidence>
<organism evidence="10 11">
    <name type="scientific">Nosocomiicoccus massiliensis</name>
    <dbReference type="NCBI Taxonomy" id="1232430"/>
    <lineage>
        <taxon>Bacteria</taxon>
        <taxon>Bacillati</taxon>
        <taxon>Bacillota</taxon>
        <taxon>Bacilli</taxon>
        <taxon>Bacillales</taxon>
        <taxon>Staphylococcaceae</taxon>
        <taxon>Nosocomiicoccus</taxon>
    </lineage>
</organism>
<dbReference type="Proteomes" id="UP000243626">
    <property type="component" value="Chromosome"/>
</dbReference>
<dbReference type="InterPro" id="IPR027417">
    <property type="entry name" value="P-loop_NTPase"/>
</dbReference>
<dbReference type="InterPro" id="IPR050445">
    <property type="entry name" value="Bact_polysacc_biosynth/exp"/>
</dbReference>
<dbReference type="NCBIfam" id="TIGR01007">
    <property type="entry name" value="eps_fam"/>
    <property type="match status" value="1"/>
</dbReference>
<dbReference type="GO" id="GO:0004715">
    <property type="term" value="F:non-membrane spanning protein tyrosine kinase activity"/>
    <property type="evidence" value="ECO:0007669"/>
    <property type="project" value="UniProtKB-EC"/>
</dbReference>
<accession>A0AAF0YN19</accession>
<comment type="catalytic activity">
    <reaction evidence="8">
        <text>L-tyrosyl-[protein] + ATP = O-phospho-L-tyrosyl-[protein] + ADP + H(+)</text>
        <dbReference type="Rhea" id="RHEA:10596"/>
        <dbReference type="Rhea" id="RHEA-COMP:10136"/>
        <dbReference type="Rhea" id="RHEA-COMP:20101"/>
        <dbReference type="ChEBI" id="CHEBI:15378"/>
        <dbReference type="ChEBI" id="CHEBI:30616"/>
        <dbReference type="ChEBI" id="CHEBI:46858"/>
        <dbReference type="ChEBI" id="CHEBI:61978"/>
        <dbReference type="ChEBI" id="CHEBI:456216"/>
        <dbReference type="EC" id="2.7.10.2"/>
    </reaction>
</comment>
<evidence type="ECO:0000256" key="1">
    <source>
        <dbReference type="ARBA" id="ARBA00007316"/>
    </source>
</evidence>
<dbReference type="Pfam" id="PF13614">
    <property type="entry name" value="AAA_31"/>
    <property type="match status" value="1"/>
</dbReference>
<keyword evidence="11" id="KW-1185">Reference proteome</keyword>
<dbReference type="InterPro" id="IPR005702">
    <property type="entry name" value="Wzc-like_C"/>
</dbReference>
<keyword evidence="6" id="KW-0067">ATP-binding</keyword>
<reference evidence="11" key="1">
    <citation type="submission" date="2017-09" db="EMBL/GenBank/DDBJ databases">
        <title>Bacterial strain isolated from the female urinary microbiota.</title>
        <authorList>
            <person name="Thomas-White K."/>
            <person name="Kumar N."/>
            <person name="Forster S."/>
            <person name="Putonti C."/>
            <person name="Lawley T."/>
            <person name="Wolfe A.J."/>
        </authorList>
    </citation>
    <scope>NUCLEOTIDE SEQUENCE [LARGE SCALE GENOMIC DNA]</scope>
    <source>
        <strain evidence="11">UMB0959</strain>
    </source>
</reference>
<evidence type="ECO:0000256" key="4">
    <source>
        <dbReference type="ARBA" id="ARBA00022741"/>
    </source>
</evidence>
<dbReference type="CDD" id="cd05387">
    <property type="entry name" value="BY-kinase"/>
    <property type="match status" value="1"/>
</dbReference>
<name>A0AAF0YN19_9STAP</name>
<dbReference type="GO" id="GO:0042802">
    <property type="term" value="F:identical protein binding"/>
    <property type="evidence" value="ECO:0007669"/>
    <property type="project" value="UniProtKB-ARBA"/>
</dbReference>
<keyword evidence="3 10" id="KW-0808">Transferase</keyword>
<keyword evidence="5 10" id="KW-0418">Kinase</keyword>
<comment type="similarity">
    <text evidence="1">Belongs to the CpsD/CapB family.</text>
</comment>
<feature type="domain" description="AAA" evidence="9">
    <location>
        <begin position="53"/>
        <end position="182"/>
    </location>
</feature>
<evidence type="ECO:0000256" key="2">
    <source>
        <dbReference type="ARBA" id="ARBA00011903"/>
    </source>
</evidence>
<evidence type="ECO:0000256" key="8">
    <source>
        <dbReference type="ARBA" id="ARBA00051245"/>
    </source>
</evidence>
<dbReference type="InterPro" id="IPR025669">
    <property type="entry name" value="AAA_dom"/>
</dbReference>
<sequence length="229" mass="25438">MAKKKKTINPLETYENPKSVLSEKFRGIRTNITFSTPDGNVNALVITAERPDAGKSTITSNVAITYAQSGMKTLIIDGDMRKPTQHYLFQEPNARGLSTAIVEGEPIEHYVIPTRVNNLSLLTAGPIPPNPSELIASERFKEIFEELKTQYDMIIIDTPPILTVTDAQLFTKLANNAVLVIDASQNNRNEVIRAKELIEKSGAKILGVILNKATLDQSTSSYYYYYGEE</sequence>
<evidence type="ECO:0000313" key="11">
    <source>
        <dbReference type="Proteomes" id="UP000243626"/>
    </source>
</evidence>
<evidence type="ECO:0000259" key="9">
    <source>
        <dbReference type="Pfam" id="PF13614"/>
    </source>
</evidence>
<evidence type="ECO:0000256" key="6">
    <source>
        <dbReference type="ARBA" id="ARBA00022840"/>
    </source>
</evidence>
<dbReference type="PANTHER" id="PTHR32309">
    <property type="entry name" value="TYROSINE-PROTEIN KINASE"/>
    <property type="match status" value="1"/>
</dbReference>
<gene>
    <name evidence="10" type="ORF">CJ229_005155</name>
</gene>
<proteinExistence type="inferred from homology"/>
<dbReference type="KEGG" id="nmy:CJ229_005155"/>
<dbReference type="SUPFAM" id="SSF52540">
    <property type="entry name" value="P-loop containing nucleoside triphosphate hydrolases"/>
    <property type="match status" value="1"/>
</dbReference>
<reference evidence="10 11" key="2">
    <citation type="submission" date="2023-10" db="EMBL/GenBank/DDBJ databases">
        <authorList>
            <person name="Choi B."/>
        </authorList>
    </citation>
    <scope>NUCLEOTIDE SEQUENCE [LARGE SCALE GENOMIC DNA]</scope>
    <source>
        <strain evidence="10 11">UMB0959</strain>
    </source>
</reference>
<evidence type="ECO:0000256" key="3">
    <source>
        <dbReference type="ARBA" id="ARBA00022679"/>
    </source>
</evidence>
<keyword evidence="4" id="KW-0547">Nucleotide-binding</keyword>
<dbReference type="RefSeq" id="WP_068129429.1">
    <property type="nucleotide sequence ID" value="NZ_CP136964.1"/>
</dbReference>
<protein>
    <recommendedName>
        <fullName evidence="2">non-specific protein-tyrosine kinase</fullName>
        <ecNumber evidence="2">2.7.10.2</ecNumber>
    </recommendedName>
</protein>
<keyword evidence="7" id="KW-0829">Tyrosine-protein kinase</keyword>
<dbReference type="EMBL" id="CP136964">
    <property type="protein sequence ID" value="WOS95491.1"/>
    <property type="molecule type" value="Genomic_DNA"/>
</dbReference>
<dbReference type="EC" id="2.7.10.2" evidence="2"/>
<dbReference type="PANTHER" id="PTHR32309:SF13">
    <property type="entry name" value="FERRIC ENTEROBACTIN TRANSPORT PROTEIN FEPE"/>
    <property type="match status" value="1"/>
</dbReference>
<dbReference type="GO" id="GO:0005886">
    <property type="term" value="C:plasma membrane"/>
    <property type="evidence" value="ECO:0007669"/>
    <property type="project" value="TreeGrafter"/>
</dbReference>
<evidence type="ECO:0000256" key="5">
    <source>
        <dbReference type="ARBA" id="ARBA00022777"/>
    </source>
</evidence>
<dbReference type="AlphaFoldDB" id="A0AAF0YN19"/>
<dbReference type="GO" id="GO:0005524">
    <property type="term" value="F:ATP binding"/>
    <property type="evidence" value="ECO:0007669"/>
    <property type="project" value="UniProtKB-KW"/>
</dbReference>
<evidence type="ECO:0000313" key="10">
    <source>
        <dbReference type="EMBL" id="WOS95491.1"/>
    </source>
</evidence>